<evidence type="ECO:0000313" key="9">
    <source>
        <dbReference type="EMBL" id="MYM94093.1"/>
    </source>
</evidence>
<feature type="domain" description="TonB-dependent receptor-like beta-barrel" evidence="7">
    <location>
        <begin position="377"/>
        <end position="846"/>
    </location>
</feature>
<evidence type="ECO:0000259" key="8">
    <source>
        <dbReference type="Pfam" id="PF07715"/>
    </source>
</evidence>
<comment type="similarity">
    <text evidence="2 5">Belongs to the TonB-dependent receptor family.</text>
</comment>
<sequence length="880" mass="95523">MNKHMTGTVESQAKHRFALKTGVAMLAAAGLMSAFPAVAQDAAPAATVVTVTGVRKAAESAQKIKMDADNVIDSIVADDIGKFPDTNVAETLARVAGIQVRRDAGEANTVLIRGLPFISTFINGREMFTTTGRYIQLADIPSTMLQRADVYKSQSAEMIEGGIAGAIDVRTNRPFDFKGFQVSAQGGAKNTDKANATDPEASGMISNRWKTGAGEFGALFGVSYVKNHFHEERGFETFPIDKSFAAPNLTGPDLVGIQDIYGQRKRIAENFALQWKPSADVELYAEGLHSSLKSRDETDFFVGLPWATSPDQIKVTKIPGTNQTDTIDSTNAFTILSTQARAAESIASQYAIGGKWRVAPGLRTSAEVSRTTSSFDWVNPILDTNLNVDKVHIKTNVDDGAFAQYQGAALNDPGKIFLFQFFDRYGHDRGRSTDWRADGTYTPESDGLFKEFNFGVRGNERRAESIKSLEGSVSAIPGVTMGSVPGLSCTTQPFSVNYGTPKWSTPCANFMIDQTGVVRKAVTGNAAAKALDPASFFQDKEKNLAFYGKAKIGFDMAGIPVDGVFGVRVTKTDEDLLANNNIVTSNGLVYVPVSKSTSNTDVLPSANIKLTLRRDLLARLAYAKTLTRPDFSALNPATAYVNSNGTTTLATASGGNPDLKPVTAQNFDGTLEWYFASTGYVSGTLFRHNFDGYIMGKGVQETFQGVNYLTTRPFNTDKGHLQGLELAYQQFYDGLPGWLSGFGLQANVTFSQGGATSSAVPGLEDKPFAGMSKLSYNIVGLYEKQGWSARLAYNWRSKFTQLYGDTPDPAHLPGKDLIAGAMSTLDGSLSYKITPQLSVNLTGTNLLNFKYQDYWQDPTIYPRDTRRYDRTVGLSLSWKN</sequence>
<evidence type="ECO:0000313" key="10">
    <source>
        <dbReference type="Proteomes" id="UP000447355"/>
    </source>
</evidence>
<organism evidence="9 10">
    <name type="scientific">Duganella vulcania</name>
    <dbReference type="NCBI Taxonomy" id="2692166"/>
    <lineage>
        <taxon>Bacteria</taxon>
        <taxon>Pseudomonadati</taxon>
        <taxon>Pseudomonadota</taxon>
        <taxon>Betaproteobacteria</taxon>
        <taxon>Burkholderiales</taxon>
        <taxon>Oxalobacteraceae</taxon>
        <taxon>Telluria group</taxon>
        <taxon>Duganella</taxon>
    </lineage>
</organism>
<evidence type="ECO:0000259" key="7">
    <source>
        <dbReference type="Pfam" id="PF00593"/>
    </source>
</evidence>
<dbReference type="InterPro" id="IPR010104">
    <property type="entry name" value="TonB_rcpt_bac"/>
</dbReference>
<dbReference type="Pfam" id="PF07715">
    <property type="entry name" value="Plug"/>
    <property type="match status" value="1"/>
</dbReference>
<feature type="signal peptide" evidence="6">
    <location>
        <begin position="1"/>
        <end position="39"/>
    </location>
</feature>
<dbReference type="Pfam" id="PF00593">
    <property type="entry name" value="TonB_dep_Rec_b-barrel"/>
    <property type="match status" value="1"/>
</dbReference>
<comment type="caution">
    <text evidence="9">The sequence shown here is derived from an EMBL/GenBank/DDBJ whole genome shotgun (WGS) entry which is preliminary data.</text>
</comment>
<evidence type="ECO:0000256" key="6">
    <source>
        <dbReference type="SAM" id="SignalP"/>
    </source>
</evidence>
<dbReference type="Gene3D" id="2.170.130.10">
    <property type="entry name" value="TonB-dependent receptor, plug domain"/>
    <property type="match status" value="1"/>
</dbReference>
<dbReference type="InterPro" id="IPR037066">
    <property type="entry name" value="Plug_dom_sf"/>
</dbReference>
<gene>
    <name evidence="9" type="ORF">GTP90_09510</name>
</gene>
<dbReference type="PANTHER" id="PTHR40980:SF4">
    <property type="entry name" value="TONB-DEPENDENT RECEPTOR-LIKE BETA-BARREL DOMAIN-CONTAINING PROTEIN"/>
    <property type="match status" value="1"/>
</dbReference>
<dbReference type="SUPFAM" id="SSF56935">
    <property type="entry name" value="Porins"/>
    <property type="match status" value="1"/>
</dbReference>
<evidence type="ECO:0000256" key="4">
    <source>
        <dbReference type="ARBA" id="ARBA00023237"/>
    </source>
</evidence>
<evidence type="ECO:0000256" key="1">
    <source>
        <dbReference type="ARBA" id="ARBA00004442"/>
    </source>
</evidence>
<dbReference type="RefSeq" id="WP_161083278.1">
    <property type="nucleotide sequence ID" value="NZ_WWCX01000010.1"/>
</dbReference>
<evidence type="ECO:0000256" key="5">
    <source>
        <dbReference type="RuleBase" id="RU003357"/>
    </source>
</evidence>
<protein>
    <submittedName>
        <fullName evidence="9">TonB-dependent receptor</fullName>
    </submittedName>
</protein>
<dbReference type="Proteomes" id="UP000447355">
    <property type="component" value="Unassembled WGS sequence"/>
</dbReference>
<dbReference type="Gene3D" id="2.40.170.20">
    <property type="entry name" value="TonB-dependent receptor, beta-barrel domain"/>
    <property type="match status" value="1"/>
</dbReference>
<dbReference type="NCBIfam" id="TIGR01782">
    <property type="entry name" value="TonB-Xanth-Caul"/>
    <property type="match status" value="1"/>
</dbReference>
<keyword evidence="3 5" id="KW-0472">Membrane</keyword>
<keyword evidence="4" id="KW-0998">Cell outer membrane</keyword>
<feature type="domain" description="TonB-dependent receptor plug" evidence="8">
    <location>
        <begin position="65"/>
        <end position="166"/>
    </location>
</feature>
<proteinExistence type="inferred from homology"/>
<dbReference type="AlphaFoldDB" id="A0A845GHN2"/>
<keyword evidence="5" id="KW-0798">TonB box</keyword>
<evidence type="ECO:0000256" key="2">
    <source>
        <dbReference type="ARBA" id="ARBA00009810"/>
    </source>
</evidence>
<dbReference type="InterPro" id="IPR036942">
    <property type="entry name" value="Beta-barrel_TonB_sf"/>
</dbReference>
<keyword evidence="9" id="KW-0675">Receptor</keyword>
<keyword evidence="6" id="KW-0732">Signal</keyword>
<dbReference type="EMBL" id="WWCX01000010">
    <property type="protein sequence ID" value="MYM94093.1"/>
    <property type="molecule type" value="Genomic_DNA"/>
</dbReference>
<dbReference type="InterPro" id="IPR012910">
    <property type="entry name" value="Plug_dom"/>
</dbReference>
<dbReference type="GO" id="GO:0009279">
    <property type="term" value="C:cell outer membrane"/>
    <property type="evidence" value="ECO:0007669"/>
    <property type="project" value="UniProtKB-SubCell"/>
</dbReference>
<name>A0A845GHN2_9BURK</name>
<feature type="chain" id="PRO_5032624302" evidence="6">
    <location>
        <begin position="40"/>
        <end position="880"/>
    </location>
</feature>
<comment type="subcellular location">
    <subcellularLocation>
        <location evidence="1 5">Cell outer membrane</location>
    </subcellularLocation>
</comment>
<dbReference type="PANTHER" id="PTHR40980">
    <property type="entry name" value="PLUG DOMAIN-CONTAINING PROTEIN"/>
    <property type="match status" value="1"/>
</dbReference>
<evidence type="ECO:0000256" key="3">
    <source>
        <dbReference type="ARBA" id="ARBA00023136"/>
    </source>
</evidence>
<reference evidence="9" key="1">
    <citation type="submission" date="2019-12" db="EMBL/GenBank/DDBJ databases">
        <title>Novel species isolated from a subtropical stream in China.</title>
        <authorList>
            <person name="Lu H."/>
        </authorList>
    </citation>
    <scope>NUCLEOTIDE SEQUENCE [LARGE SCALE GENOMIC DNA]</scope>
    <source>
        <strain evidence="9">FT81W</strain>
    </source>
</reference>
<dbReference type="InterPro" id="IPR000531">
    <property type="entry name" value="Beta-barrel_TonB"/>
</dbReference>
<accession>A0A845GHN2</accession>